<accession>A0ABR9DN25</accession>
<evidence type="ECO:0000259" key="1">
    <source>
        <dbReference type="Pfam" id="PF00535"/>
    </source>
</evidence>
<dbReference type="InterPro" id="IPR001173">
    <property type="entry name" value="Glyco_trans_2-like"/>
</dbReference>
<evidence type="ECO:0000313" key="2">
    <source>
        <dbReference type="EMBL" id="MBD9698324.1"/>
    </source>
</evidence>
<dbReference type="RefSeq" id="WP_192277406.1">
    <property type="nucleotide sequence ID" value="NZ_JACZDF010000001.1"/>
</dbReference>
<dbReference type="CDD" id="cd00761">
    <property type="entry name" value="Glyco_tranf_GTA_type"/>
    <property type="match status" value="1"/>
</dbReference>
<evidence type="ECO:0000313" key="3">
    <source>
        <dbReference type="Proteomes" id="UP000642107"/>
    </source>
</evidence>
<proteinExistence type="predicted"/>
<feature type="domain" description="Glycosyltransferase 2-like" evidence="1">
    <location>
        <begin position="12"/>
        <end position="177"/>
    </location>
</feature>
<name>A0ABR9DN25_9MICO</name>
<dbReference type="SUPFAM" id="SSF53448">
    <property type="entry name" value="Nucleotide-diphospho-sugar transferases"/>
    <property type="match status" value="1"/>
</dbReference>
<organism evidence="2 3">
    <name type="scientific">Flavimobilis rhizosphaerae</name>
    <dbReference type="NCBI Taxonomy" id="2775421"/>
    <lineage>
        <taxon>Bacteria</taxon>
        <taxon>Bacillati</taxon>
        <taxon>Actinomycetota</taxon>
        <taxon>Actinomycetes</taxon>
        <taxon>Micrococcales</taxon>
        <taxon>Jonesiaceae</taxon>
        <taxon>Flavimobilis</taxon>
    </lineage>
</organism>
<sequence>MHASTSVPAVDLVIAVHDARRPVGRAVRSVLDGSEGLVRVTVVAHDLGIGTVEDALALTPDERPHVRVLGYSDHVRSPAGPFNHGLAHARAEFVAVMGSDDTLEPGAVRAWLDVARVRGSDVVLAPLRQGGQVLRNPLVRSGTGRPGPRATTPLDAVADRLLYRSAPLGLLRRSTLRRLGLTFTEGLATGEDLELSARLWCSDARIDMLPSAPAYVVGADAADRVTGARRSVADELAAVTRLRTVGLPGELRPSQRRALAIKVLRVHVLGALGRRQSADAWDDDGPAALRAEARAWLEAAPTALHALARADLAALRVVAGRTWVARTGDDERLPVGSDDGGPATAGRFAAAAAVRARAGRLTTLVPRDLPDLLDPESTATRYVRYRLPW</sequence>
<dbReference type="Gene3D" id="3.90.550.10">
    <property type="entry name" value="Spore Coat Polysaccharide Biosynthesis Protein SpsA, Chain A"/>
    <property type="match status" value="1"/>
</dbReference>
<keyword evidence="3" id="KW-1185">Reference proteome</keyword>
<dbReference type="InterPro" id="IPR029044">
    <property type="entry name" value="Nucleotide-diphossugar_trans"/>
</dbReference>
<dbReference type="Pfam" id="PF00535">
    <property type="entry name" value="Glycos_transf_2"/>
    <property type="match status" value="1"/>
</dbReference>
<comment type="caution">
    <text evidence="2">The sequence shown here is derived from an EMBL/GenBank/DDBJ whole genome shotgun (WGS) entry which is preliminary data.</text>
</comment>
<dbReference type="Proteomes" id="UP000642107">
    <property type="component" value="Unassembled WGS sequence"/>
</dbReference>
<gene>
    <name evidence="2" type="ORF">IGS67_02290</name>
</gene>
<dbReference type="EMBL" id="JACZDF010000001">
    <property type="protein sequence ID" value="MBD9698324.1"/>
    <property type="molecule type" value="Genomic_DNA"/>
</dbReference>
<reference evidence="2 3" key="1">
    <citation type="submission" date="2020-09" db="EMBL/GenBank/DDBJ databases">
        <title>Flavimobilis rhizosphaerae sp. nov., isolated from rhizosphere soil of Spartina alterniflora.</title>
        <authorList>
            <person name="Hanqin C."/>
        </authorList>
    </citation>
    <scope>NUCLEOTIDE SEQUENCE [LARGE SCALE GENOMIC DNA]</scope>
    <source>
        <strain evidence="2 3">GY 10621</strain>
    </source>
</reference>
<protein>
    <submittedName>
        <fullName evidence="2">Glycosyltransferase family 2 protein</fullName>
    </submittedName>
</protein>